<dbReference type="InterPro" id="IPR029039">
    <property type="entry name" value="Flavoprotein-like_sf"/>
</dbReference>
<name>A0A9D0ZTP2_9FIRM</name>
<feature type="domain" description="Flavodoxin-like" evidence="1">
    <location>
        <begin position="1"/>
        <end position="146"/>
    </location>
</feature>
<reference evidence="2" key="1">
    <citation type="submission" date="2020-10" db="EMBL/GenBank/DDBJ databases">
        <authorList>
            <person name="Gilroy R."/>
        </authorList>
    </citation>
    <scope>NUCLEOTIDE SEQUENCE</scope>
    <source>
        <strain evidence="2">ChiSjej3B21-11622</strain>
    </source>
</reference>
<dbReference type="Gene3D" id="3.40.50.360">
    <property type="match status" value="1"/>
</dbReference>
<evidence type="ECO:0000313" key="3">
    <source>
        <dbReference type="Proteomes" id="UP000886886"/>
    </source>
</evidence>
<dbReference type="AlphaFoldDB" id="A0A9D0ZTP2"/>
<accession>A0A9D0ZTP2</accession>
<dbReference type="Proteomes" id="UP000886886">
    <property type="component" value="Unassembled WGS sequence"/>
</dbReference>
<feature type="non-terminal residue" evidence="2">
    <location>
        <position position="1"/>
    </location>
</feature>
<sequence length="162" mass="18423">IAKEIYRALPSCSKDIKELESAMGSYLADLYFIGFWVNRGTANVEVLDFLSGLSGKKIAFFATCGMGNSPEYYRAIEQNVLAFLPDGNDYLGSFFCQGKMPMRVRQKYEQMMTDSNQSQMERMIQNFDNALLHPSRQDLEDASAFARRIFSSVQQTFQEAES</sequence>
<gene>
    <name evidence="2" type="ORF">IAB26_02425</name>
</gene>
<dbReference type="InterPro" id="IPR008254">
    <property type="entry name" value="Flavodoxin/NO_synth"/>
</dbReference>
<evidence type="ECO:0000259" key="1">
    <source>
        <dbReference type="Pfam" id="PF12641"/>
    </source>
</evidence>
<proteinExistence type="predicted"/>
<dbReference type="GO" id="GO:0016651">
    <property type="term" value="F:oxidoreductase activity, acting on NAD(P)H"/>
    <property type="evidence" value="ECO:0007669"/>
    <property type="project" value="UniProtKB-ARBA"/>
</dbReference>
<dbReference type="SUPFAM" id="SSF52218">
    <property type="entry name" value="Flavoproteins"/>
    <property type="match status" value="1"/>
</dbReference>
<evidence type="ECO:0000313" key="2">
    <source>
        <dbReference type="EMBL" id="HIQ95393.1"/>
    </source>
</evidence>
<comment type="caution">
    <text evidence="2">The sequence shown here is derived from an EMBL/GenBank/DDBJ whole genome shotgun (WGS) entry which is preliminary data.</text>
</comment>
<organism evidence="2 3">
    <name type="scientific">Candidatus Limivivens merdigallinarum</name>
    <dbReference type="NCBI Taxonomy" id="2840859"/>
    <lineage>
        <taxon>Bacteria</taxon>
        <taxon>Bacillati</taxon>
        <taxon>Bacillota</taxon>
        <taxon>Clostridia</taxon>
        <taxon>Lachnospirales</taxon>
        <taxon>Lachnospiraceae</taxon>
        <taxon>Lachnospiraceae incertae sedis</taxon>
        <taxon>Candidatus Limivivens</taxon>
    </lineage>
</organism>
<dbReference type="GO" id="GO:0010181">
    <property type="term" value="F:FMN binding"/>
    <property type="evidence" value="ECO:0007669"/>
    <property type="project" value="InterPro"/>
</dbReference>
<reference evidence="2" key="2">
    <citation type="journal article" date="2021" name="PeerJ">
        <title>Extensive microbial diversity within the chicken gut microbiome revealed by metagenomics and culture.</title>
        <authorList>
            <person name="Gilroy R."/>
            <person name="Ravi A."/>
            <person name="Getino M."/>
            <person name="Pursley I."/>
            <person name="Horton D.L."/>
            <person name="Alikhan N.F."/>
            <person name="Baker D."/>
            <person name="Gharbi K."/>
            <person name="Hall N."/>
            <person name="Watson M."/>
            <person name="Adriaenssens E.M."/>
            <person name="Foster-Nyarko E."/>
            <person name="Jarju S."/>
            <person name="Secka A."/>
            <person name="Antonio M."/>
            <person name="Oren A."/>
            <person name="Chaudhuri R.R."/>
            <person name="La Ragione R."/>
            <person name="Hildebrand F."/>
            <person name="Pallen M.J."/>
        </authorList>
    </citation>
    <scope>NUCLEOTIDE SEQUENCE</scope>
    <source>
        <strain evidence="2">ChiSjej3B21-11622</strain>
    </source>
</reference>
<protein>
    <submittedName>
        <fullName evidence="2">Flavodoxin</fullName>
    </submittedName>
</protein>
<dbReference type="EMBL" id="DVFT01000030">
    <property type="protein sequence ID" value="HIQ95393.1"/>
    <property type="molecule type" value="Genomic_DNA"/>
</dbReference>
<dbReference type="Pfam" id="PF12641">
    <property type="entry name" value="Flavodoxin_3"/>
    <property type="match status" value="1"/>
</dbReference>